<evidence type="ECO:0000313" key="2">
    <source>
        <dbReference type="EMBL" id="EKW9775634.1"/>
    </source>
</evidence>
<dbReference type="RefSeq" id="WP_004251413.1">
    <property type="nucleotide sequence ID" value="NZ_ABFCQN020000013.1"/>
</dbReference>
<protein>
    <submittedName>
        <fullName evidence="3">Fimbrial protein</fullName>
    </submittedName>
</protein>
<dbReference type="Proteomes" id="UP000251485">
    <property type="component" value="Unassembled WGS sequence"/>
</dbReference>
<evidence type="ECO:0000313" key="6">
    <source>
        <dbReference type="Proteomes" id="UP000254191"/>
    </source>
</evidence>
<evidence type="ECO:0000313" key="5">
    <source>
        <dbReference type="Proteomes" id="UP000251485"/>
    </source>
</evidence>
<dbReference type="Proteomes" id="UP001171165">
    <property type="component" value="Unassembled WGS sequence"/>
</dbReference>
<reference evidence="2" key="2">
    <citation type="submission" date="2023-06" db="EMBL/GenBank/DDBJ databases">
        <authorList>
            <consortium name="Clinical and Environmental Microbiology Branch: Whole genome sequencing antimicrobial resistance pathogens in the healthcare setting"/>
        </authorList>
    </citation>
    <scope>NUCLEOTIDE SEQUENCE</scope>
    <source>
        <strain evidence="2">Microbial</strain>
    </source>
</reference>
<dbReference type="Proteomes" id="UP000254191">
    <property type="component" value="Unassembled WGS sequence"/>
</dbReference>
<dbReference type="OMA" id="INVAGQC"/>
<evidence type="ECO:0000313" key="4">
    <source>
        <dbReference type="EMBL" id="SUC40953.1"/>
    </source>
</evidence>
<dbReference type="DNASU" id="6801273"/>
<dbReference type="Gene3D" id="2.60.40.1090">
    <property type="entry name" value="Fimbrial-type adhesion domain"/>
    <property type="match status" value="1"/>
</dbReference>
<dbReference type="KEGG" id="pvl:AOB99_07370"/>
<gene>
    <name evidence="3" type="ORF">NCTC10975_04430</name>
    <name evidence="4" type="ORF">NCTC11938_05256</name>
    <name evidence="2" type="ORF">PW210_001438</name>
</gene>
<dbReference type="EMBL" id="ABKSPD020000004">
    <property type="protein sequence ID" value="EKW9775634.1"/>
    <property type="molecule type" value="Genomic_DNA"/>
</dbReference>
<organism evidence="3 5">
    <name type="scientific">Proteus mirabilis</name>
    <dbReference type="NCBI Taxonomy" id="584"/>
    <lineage>
        <taxon>Bacteria</taxon>
        <taxon>Pseudomonadati</taxon>
        <taxon>Pseudomonadota</taxon>
        <taxon>Gammaproteobacteria</taxon>
        <taxon>Enterobacterales</taxon>
        <taxon>Morganellaceae</taxon>
        <taxon>Proteus</taxon>
    </lineage>
</organism>
<feature type="chain" id="PRO_5042353863" evidence="1">
    <location>
        <begin position="22"/>
        <end position="336"/>
    </location>
</feature>
<dbReference type="SUPFAM" id="SSF49401">
    <property type="entry name" value="Bacterial adhesins"/>
    <property type="match status" value="1"/>
</dbReference>
<dbReference type="OrthoDB" id="6465990at2"/>
<dbReference type="AlphaFoldDB" id="A0A2X2C3W6"/>
<sequence>MKNKSFYFTLLLFFIAMDTSAARCRNVSIKYNFPAQIDITNKKVGDKLYSFGAPDAPINVAGQCLRANSGAGNTNGNYIYIVDQYGSSPTLCPTTGTVDKNSPDGYLRFRSTGSCANSSWLLVLDYKISGVGWTNLTGPGGGTDSGVVYLQKKPPVGKTVINPVYMLKRNYYSRIGQMGNTLQKESVALSAPTSMTLINNASCAVSVNDVAFGEQTASDVKMNTIAGKNINISFTCNAVLPAYTLSFSGKDGVNNATTGIIKVKDNSSVGYQLSWADSTVKPINSAVVINNVAIAPNTKPKTNNFTIPIRVKPVALSTQPIPGPANTALTINIKLN</sequence>
<name>A0A2X2C3W6_PROMI</name>
<proteinExistence type="predicted"/>
<evidence type="ECO:0000256" key="1">
    <source>
        <dbReference type="SAM" id="SignalP"/>
    </source>
</evidence>
<dbReference type="EMBL" id="UGTS01000006">
    <property type="protein sequence ID" value="SUC40953.1"/>
    <property type="molecule type" value="Genomic_DNA"/>
</dbReference>
<dbReference type="InterPro" id="IPR036937">
    <property type="entry name" value="Adhesion_dom_fimbrial_sf"/>
</dbReference>
<accession>A0A2X2C3W6</accession>
<dbReference type="EMBL" id="UAUE01000029">
    <property type="protein sequence ID" value="SPZ01944.1"/>
    <property type="molecule type" value="Genomic_DNA"/>
</dbReference>
<reference evidence="5 6" key="1">
    <citation type="submission" date="2018-06" db="EMBL/GenBank/DDBJ databases">
        <authorList>
            <consortium name="Pathogen Informatics"/>
            <person name="Doyle S."/>
        </authorList>
    </citation>
    <scope>NUCLEOTIDE SEQUENCE [LARGE SCALE GENOMIC DNA]</scope>
    <source>
        <strain evidence="3 5">NCTC10975</strain>
        <strain evidence="4 6">NCTC11938</strain>
    </source>
</reference>
<dbReference type="InterPro" id="IPR008966">
    <property type="entry name" value="Adhesion_dom_sf"/>
</dbReference>
<evidence type="ECO:0000313" key="3">
    <source>
        <dbReference type="EMBL" id="SPZ01944.1"/>
    </source>
</evidence>
<keyword evidence="1" id="KW-0732">Signal</keyword>
<dbReference type="GO" id="GO:0007155">
    <property type="term" value="P:cell adhesion"/>
    <property type="evidence" value="ECO:0007669"/>
    <property type="project" value="InterPro"/>
</dbReference>
<dbReference type="GeneID" id="6801273"/>
<feature type="signal peptide" evidence="1">
    <location>
        <begin position="1"/>
        <end position="21"/>
    </location>
</feature>
<dbReference type="GO" id="GO:0009289">
    <property type="term" value="C:pilus"/>
    <property type="evidence" value="ECO:0007669"/>
    <property type="project" value="InterPro"/>
</dbReference>